<dbReference type="SUPFAM" id="SSF55144">
    <property type="entry name" value="LigT-like"/>
    <property type="match status" value="1"/>
</dbReference>
<organism evidence="1 2">
    <name type="scientific">Leifsonia shinshuensis</name>
    <dbReference type="NCBI Taxonomy" id="150026"/>
    <lineage>
        <taxon>Bacteria</taxon>
        <taxon>Bacillati</taxon>
        <taxon>Actinomycetota</taxon>
        <taxon>Actinomycetes</taxon>
        <taxon>Micrococcales</taxon>
        <taxon>Microbacteriaceae</taxon>
        <taxon>Leifsonia</taxon>
    </lineage>
</organism>
<protein>
    <submittedName>
        <fullName evidence="1">2'-5' RNA ligase</fullName>
    </submittedName>
</protein>
<dbReference type="AlphaFoldDB" id="A0A853CTW1"/>
<dbReference type="Gene3D" id="3.90.1140.10">
    <property type="entry name" value="Cyclic phosphodiesterase"/>
    <property type="match status" value="1"/>
</dbReference>
<name>A0A853CTW1_9MICO</name>
<proteinExistence type="predicted"/>
<sequence length="167" mass="18145">MTMNSYAVVALFARTEAGTSIARSEWPAHLTLASNFAVDAAPQLVVETVRAALPGGEPLEARLGAAAMFGPNADIPVQLVDDGPFPGLHERLAQAVERLPRFVADEPQYWHEDYRPHITLRFAPDVVEGDVWPVRCCATALLTADRGTIIDVIDSGTPHLRHDRTAP</sequence>
<accession>A0A853CTW1</accession>
<comment type="caution">
    <text evidence="1">The sequence shown here is derived from an EMBL/GenBank/DDBJ whole genome shotgun (WGS) entry which is preliminary data.</text>
</comment>
<dbReference type="GO" id="GO:0016874">
    <property type="term" value="F:ligase activity"/>
    <property type="evidence" value="ECO:0007669"/>
    <property type="project" value="UniProtKB-KW"/>
</dbReference>
<dbReference type="Pfam" id="PF13563">
    <property type="entry name" value="2_5_RNA_ligase2"/>
    <property type="match status" value="1"/>
</dbReference>
<evidence type="ECO:0000313" key="1">
    <source>
        <dbReference type="EMBL" id="NYJ23848.1"/>
    </source>
</evidence>
<dbReference type="RefSeq" id="WP_179605724.1">
    <property type="nucleotide sequence ID" value="NZ_BAABEH010000001.1"/>
</dbReference>
<keyword evidence="1" id="KW-0436">Ligase</keyword>
<reference evidence="1 2" key="1">
    <citation type="submission" date="2020-07" db="EMBL/GenBank/DDBJ databases">
        <title>Sequencing the genomes of 1000 actinobacteria strains.</title>
        <authorList>
            <person name="Klenk H.-P."/>
        </authorList>
    </citation>
    <scope>NUCLEOTIDE SEQUENCE [LARGE SCALE GENOMIC DNA]</scope>
    <source>
        <strain evidence="1 2">DSM 15165</strain>
    </source>
</reference>
<evidence type="ECO:0000313" key="2">
    <source>
        <dbReference type="Proteomes" id="UP000578352"/>
    </source>
</evidence>
<dbReference type="EMBL" id="JACCFL010000001">
    <property type="protein sequence ID" value="NYJ23848.1"/>
    <property type="molecule type" value="Genomic_DNA"/>
</dbReference>
<dbReference type="InterPro" id="IPR009097">
    <property type="entry name" value="Cyclic_Pdiesterase"/>
</dbReference>
<gene>
    <name evidence="1" type="ORF">HNR13_002135</name>
</gene>
<dbReference type="Proteomes" id="UP000578352">
    <property type="component" value="Unassembled WGS sequence"/>
</dbReference>